<feature type="compositionally biased region" description="Low complexity" evidence="1">
    <location>
        <begin position="407"/>
        <end position="421"/>
    </location>
</feature>
<dbReference type="GO" id="GO:0005886">
    <property type="term" value="C:plasma membrane"/>
    <property type="evidence" value="ECO:0007669"/>
    <property type="project" value="TreeGrafter"/>
</dbReference>
<proteinExistence type="predicted"/>
<dbReference type="PANTHER" id="PTHR30441:SF4">
    <property type="entry name" value="PROTEIN ASMA"/>
    <property type="match status" value="1"/>
</dbReference>
<dbReference type="PANTHER" id="PTHR30441">
    <property type="entry name" value="DUF748 DOMAIN-CONTAINING PROTEIN"/>
    <property type="match status" value="1"/>
</dbReference>
<feature type="region of interest" description="Disordered" evidence="1">
    <location>
        <begin position="137"/>
        <end position="167"/>
    </location>
</feature>
<organism evidence="3 4">
    <name type="scientific">Desulfobaculum bizertense DSM 18034</name>
    <dbReference type="NCBI Taxonomy" id="1121442"/>
    <lineage>
        <taxon>Bacteria</taxon>
        <taxon>Pseudomonadati</taxon>
        <taxon>Thermodesulfobacteriota</taxon>
        <taxon>Desulfovibrionia</taxon>
        <taxon>Desulfovibrionales</taxon>
        <taxon>Desulfovibrionaceae</taxon>
        <taxon>Desulfobaculum</taxon>
    </lineage>
</organism>
<keyword evidence="4" id="KW-1185">Reference proteome</keyword>
<dbReference type="Proteomes" id="UP000189733">
    <property type="component" value="Unassembled WGS sequence"/>
</dbReference>
<reference evidence="3 4" key="1">
    <citation type="submission" date="2017-02" db="EMBL/GenBank/DDBJ databases">
        <authorList>
            <person name="Peterson S.W."/>
        </authorList>
    </citation>
    <scope>NUCLEOTIDE SEQUENCE [LARGE SCALE GENOMIC DNA]</scope>
    <source>
        <strain evidence="3 4">DSM 18034</strain>
    </source>
</reference>
<dbReference type="Pfam" id="PF05170">
    <property type="entry name" value="AsmA"/>
    <property type="match status" value="1"/>
</dbReference>
<name>A0A1T4WH03_9BACT</name>
<dbReference type="InterPro" id="IPR007844">
    <property type="entry name" value="AsmA"/>
</dbReference>
<dbReference type="OrthoDB" id="9766390at2"/>
<protein>
    <submittedName>
        <fullName evidence="3">Uncharacterized protein involved in outer membrane biogenesis</fullName>
    </submittedName>
</protein>
<dbReference type="RefSeq" id="WP_078685522.1">
    <property type="nucleotide sequence ID" value="NZ_FUYA01000007.1"/>
</dbReference>
<dbReference type="AlphaFoldDB" id="A0A1T4WH03"/>
<evidence type="ECO:0000313" key="4">
    <source>
        <dbReference type="Proteomes" id="UP000189733"/>
    </source>
</evidence>
<accession>A0A1T4WH03</accession>
<gene>
    <name evidence="3" type="ORF">SAMN02745702_02244</name>
</gene>
<evidence type="ECO:0000259" key="2">
    <source>
        <dbReference type="Pfam" id="PF05170"/>
    </source>
</evidence>
<dbReference type="STRING" id="1121442.SAMN02745702_02244"/>
<dbReference type="GO" id="GO:0090313">
    <property type="term" value="P:regulation of protein targeting to membrane"/>
    <property type="evidence" value="ECO:0007669"/>
    <property type="project" value="TreeGrafter"/>
</dbReference>
<sequence>MKKGVLLFGLFFLVLCTAGALGLVLAPELLDPNSYKSDIIREVKRQTGRNLRFDGDLSIALRPWLGVDLGPIALSNAEGFGPQPFLEARHSSIQVQLLPLINRDLRIQSLMLDGVSLNLARNKHGQTNWEDITEFRKEKTERAAQKDKSTSEKHAESSPKEKTNSGFSLTPESFAIADLQLKNASLCWDDAVENRKLILDQLNLNTGAMAPGRDFDLDISGRIAHNDKEGIVQLTSTANIDKNFRRQQYKNAAFSITAKADEIAKEGVQAEIHANILIDLNEGSFSVENLDLKTPQAEITGVVTAEKLNSAPEYAADLVMTQVKPRALLKLLQIPVPKTADPKALSAGALKISATGGMDFLNILSLQLNLDDTTVSGHANIKSFREPNLSFALKGDSLDLNRYLPPAQKKGNAAQKNAKGKATSKDNTPTKDTAAEKHSAENPVIDFLRHVTMEGTVQLGEFRFKKLRLNNIKGTVKARDGLIRINPLSTDFSSGKLVTDAQGDFRGKTPRNQLVAKARNVDLGKALTDLAGKDYVTGRVDLNINARANGFTWHTVRRSLNGNAKLVMKNGVFRGFSIIPEPVKQAAIEKSPSDISGKIQKQQPYERLSSDFTVRNGLLQTKNTRVTAPRLSGQGAGTLDLRGDYQLNYNAIISITALPRIPFTVTGPVYKPTYSLDTVQFLKETAYTIMTSPLDVGKKALDVGEDVGKGTIDVGKDILDGINKGLQNIFGGDKKK</sequence>
<evidence type="ECO:0000313" key="3">
    <source>
        <dbReference type="EMBL" id="SKA76487.1"/>
    </source>
</evidence>
<feature type="region of interest" description="Disordered" evidence="1">
    <location>
        <begin position="406"/>
        <end position="437"/>
    </location>
</feature>
<dbReference type="InterPro" id="IPR052894">
    <property type="entry name" value="AsmA-related"/>
</dbReference>
<feature type="domain" description="AsmA" evidence="2">
    <location>
        <begin position="1"/>
        <end position="578"/>
    </location>
</feature>
<dbReference type="EMBL" id="FUYA01000007">
    <property type="protein sequence ID" value="SKA76487.1"/>
    <property type="molecule type" value="Genomic_DNA"/>
</dbReference>
<feature type="compositionally biased region" description="Basic and acidic residues" evidence="1">
    <location>
        <begin position="137"/>
        <end position="163"/>
    </location>
</feature>
<evidence type="ECO:0000256" key="1">
    <source>
        <dbReference type="SAM" id="MobiDB-lite"/>
    </source>
</evidence>